<dbReference type="EMBL" id="BSYO01000004">
    <property type="protein sequence ID" value="GMH03622.1"/>
    <property type="molecule type" value="Genomic_DNA"/>
</dbReference>
<evidence type="ECO:0000313" key="2">
    <source>
        <dbReference type="EMBL" id="GMH03622.1"/>
    </source>
</evidence>
<evidence type="ECO:0000313" key="3">
    <source>
        <dbReference type="Proteomes" id="UP001279734"/>
    </source>
</evidence>
<dbReference type="Proteomes" id="UP001279734">
    <property type="component" value="Unassembled WGS sequence"/>
</dbReference>
<proteinExistence type="predicted"/>
<reference evidence="2" key="1">
    <citation type="submission" date="2023-05" db="EMBL/GenBank/DDBJ databases">
        <title>Nepenthes gracilis genome sequencing.</title>
        <authorList>
            <person name="Fukushima K."/>
        </authorList>
    </citation>
    <scope>NUCLEOTIDE SEQUENCE</scope>
    <source>
        <strain evidence="2">SING2019-196</strain>
    </source>
</reference>
<accession>A0AAD3S371</accession>
<organism evidence="2 3">
    <name type="scientific">Nepenthes gracilis</name>
    <name type="common">Slender pitcher plant</name>
    <dbReference type="NCBI Taxonomy" id="150966"/>
    <lineage>
        <taxon>Eukaryota</taxon>
        <taxon>Viridiplantae</taxon>
        <taxon>Streptophyta</taxon>
        <taxon>Embryophyta</taxon>
        <taxon>Tracheophyta</taxon>
        <taxon>Spermatophyta</taxon>
        <taxon>Magnoliopsida</taxon>
        <taxon>eudicotyledons</taxon>
        <taxon>Gunneridae</taxon>
        <taxon>Pentapetalae</taxon>
        <taxon>Caryophyllales</taxon>
        <taxon>Nepenthaceae</taxon>
        <taxon>Nepenthes</taxon>
    </lineage>
</organism>
<comment type="caution">
    <text evidence="2">The sequence shown here is derived from an EMBL/GenBank/DDBJ whole genome shotgun (WGS) entry which is preliminary data.</text>
</comment>
<name>A0AAD3S371_NEPGR</name>
<protein>
    <submittedName>
        <fullName evidence="2">Uncharacterized protein</fullName>
    </submittedName>
</protein>
<keyword evidence="3" id="KW-1185">Reference proteome</keyword>
<sequence length="112" mass="12629">MNFATSAEILISQNIQLYVLGVRSPLGSFFPEGPRRYFKTSTDLLREMGFILLYLSDQRTPTKRDRIGLSARMTTPSDVYGTLPPESQLNGKERTLTLEPWPNGTLNSKFTA</sequence>
<feature type="region of interest" description="Disordered" evidence="1">
    <location>
        <begin position="76"/>
        <end position="112"/>
    </location>
</feature>
<gene>
    <name evidence="2" type="ORF">Nepgr_005461</name>
</gene>
<evidence type="ECO:0000256" key="1">
    <source>
        <dbReference type="SAM" id="MobiDB-lite"/>
    </source>
</evidence>
<dbReference type="AlphaFoldDB" id="A0AAD3S371"/>